<evidence type="ECO:0000313" key="1">
    <source>
        <dbReference type="EMBL" id="KAK9049132.1"/>
    </source>
</evidence>
<gene>
    <name evidence="1" type="ORF">SSX86_031901</name>
</gene>
<dbReference type="Proteomes" id="UP001408789">
    <property type="component" value="Unassembled WGS sequence"/>
</dbReference>
<sequence length="152" mass="17882">MVIHDNITVDGETKREKIINIDEIKNYLDCRYLSACEAVWRMLAFDIHYSYPSVMKLNYHLPDQNVVMLRDSDNIAAAVNRPGIKETMFTEWFELNKADARARELTYAELPGKYVWHANEKRWARRSCRTCVGRIVYCNPAAGPRYYLRMLL</sequence>
<organism evidence="1 2">
    <name type="scientific">Deinandra increscens subsp. villosa</name>
    <dbReference type="NCBI Taxonomy" id="3103831"/>
    <lineage>
        <taxon>Eukaryota</taxon>
        <taxon>Viridiplantae</taxon>
        <taxon>Streptophyta</taxon>
        <taxon>Embryophyta</taxon>
        <taxon>Tracheophyta</taxon>
        <taxon>Spermatophyta</taxon>
        <taxon>Magnoliopsida</taxon>
        <taxon>eudicotyledons</taxon>
        <taxon>Gunneridae</taxon>
        <taxon>Pentapetalae</taxon>
        <taxon>asterids</taxon>
        <taxon>campanulids</taxon>
        <taxon>Asterales</taxon>
        <taxon>Asteraceae</taxon>
        <taxon>Asteroideae</taxon>
        <taxon>Heliantheae alliance</taxon>
        <taxon>Madieae</taxon>
        <taxon>Madiinae</taxon>
        <taxon>Deinandra</taxon>
    </lineage>
</organism>
<feature type="non-terminal residue" evidence="1">
    <location>
        <position position="152"/>
    </location>
</feature>
<keyword evidence="2" id="KW-1185">Reference proteome</keyword>
<evidence type="ECO:0000313" key="2">
    <source>
        <dbReference type="Proteomes" id="UP001408789"/>
    </source>
</evidence>
<comment type="caution">
    <text evidence="1">The sequence shown here is derived from an EMBL/GenBank/DDBJ whole genome shotgun (WGS) entry which is preliminary data.</text>
</comment>
<protein>
    <submittedName>
        <fullName evidence="1">Uncharacterized protein</fullName>
    </submittedName>
</protein>
<reference evidence="1 2" key="1">
    <citation type="submission" date="2024-04" db="EMBL/GenBank/DDBJ databases">
        <title>The reference genome of an endangered Asteraceae, Deinandra increscens subsp. villosa, native to the Central Coast of California.</title>
        <authorList>
            <person name="Guilliams M."/>
            <person name="Hasenstab-Lehman K."/>
            <person name="Meyer R."/>
            <person name="Mcevoy S."/>
        </authorList>
    </citation>
    <scope>NUCLEOTIDE SEQUENCE [LARGE SCALE GENOMIC DNA]</scope>
    <source>
        <tissue evidence="1">Leaf</tissue>
    </source>
</reference>
<accession>A0AAP0C8Z5</accession>
<name>A0AAP0C8Z5_9ASTR</name>
<proteinExistence type="predicted"/>
<dbReference type="EMBL" id="JBCNJP010008260">
    <property type="protein sequence ID" value="KAK9049132.1"/>
    <property type="molecule type" value="Genomic_DNA"/>
</dbReference>
<dbReference type="AlphaFoldDB" id="A0AAP0C8Z5"/>